<feature type="compositionally biased region" description="Basic and acidic residues" evidence="1">
    <location>
        <begin position="239"/>
        <end position="250"/>
    </location>
</feature>
<keyword evidence="3" id="KW-1185">Reference proteome</keyword>
<reference evidence="2 3" key="1">
    <citation type="journal article" date="2019" name="PLoS ONE">
        <title>Comparative genome analysis indicates high evolutionary potential of pathogenicity genes in Colletotrichum tanaceti.</title>
        <authorList>
            <person name="Lelwala R.V."/>
            <person name="Korhonen P.K."/>
            <person name="Young N.D."/>
            <person name="Scott J.B."/>
            <person name="Ades P.A."/>
            <person name="Gasser R.B."/>
            <person name="Taylor P.W.J."/>
        </authorList>
    </citation>
    <scope>NUCLEOTIDE SEQUENCE [LARGE SCALE GENOMIC DNA]</scope>
    <source>
        <strain evidence="2">BRIP57314</strain>
    </source>
</reference>
<dbReference type="AlphaFoldDB" id="A0A4U6X3X2"/>
<evidence type="ECO:0000313" key="3">
    <source>
        <dbReference type="Proteomes" id="UP000310108"/>
    </source>
</evidence>
<feature type="region of interest" description="Disordered" evidence="1">
    <location>
        <begin position="384"/>
        <end position="437"/>
    </location>
</feature>
<dbReference type="EMBL" id="PJEX01000467">
    <property type="protein sequence ID" value="TKW49865.1"/>
    <property type="molecule type" value="Genomic_DNA"/>
</dbReference>
<organism evidence="2 3">
    <name type="scientific">Colletotrichum tanaceti</name>
    <dbReference type="NCBI Taxonomy" id="1306861"/>
    <lineage>
        <taxon>Eukaryota</taxon>
        <taxon>Fungi</taxon>
        <taxon>Dikarya</taxon>
        <taxon>Ascomycota</taxon>
        <taxon>Pezizomycotina</taxon>
        <taxon>Sordariomycetes</taxon>
        <taxon>Hypocreomycetidae</taxon>
        <taxon>Glomerellales</taxon>
        <taxon>Glomerellaceae</taxon>
        <taxon>Colletotrichum</taxon>
        <taxon>Colletotrichum destructivum species complex</taxon>
    </lineage>
</organism>
<name>A0A4U6X3X2_9PEZI</name>
<feature type="compositionally biased region" description="Basic and acidic residues" evidence="1">
    <location>
        <begin position="384"/>
        <end position="395"/>
    </location>
</feature>
<comment type="caution">
    <text evidence="2">The sequence shown here is derived from an EMBL/GenBank/DDBJ whole genome shotgun (WGS) entry which is preliminary data.</text>
</comment>
<gene>
    <name evidence="2" type="ORF">CTA1_2429</name>
</gene>
<accession>A0A4U6X3X2</accession>
<sequence>MLIEFLIAWESDVLSDSLRRSSSLDPTQSLLTTRSMFGDKHNARDHPLVPSEGFGSFKDNGSSGTSRAFHGSYYNYYNNNYNNNNYYNNDDNTATIEPLIREIDEFLDTLGARRPPPGLLVDDFRRRRGFVPSAEPLPLSIVKKKNPGCHGRFFSPISAERKPKGLYTIKEKETAAPPLIKDSALSDSLCRAVVSNDYILHASAVPAPLRIVKVGDPHGTWPFRDESDDAVVSFPTHQGTEEPRRPKERLASSPATDSQQIGPLFDESSFGRPVIPLPACCSSPPRLTLSLFSEPDPLPYTDLDPEQSESPEPASVREHDATNDSPPAASYWEEEEEEDSISFLLDPIEDEPYPRCRNPVFYESAVHAWLEDSICHRALLHEVSSESNDGSRDDLGLSGSRGNNMNPHARRRRLPQVPRPPSRSQHKAAPGSGHLSETYLSETYLSETYLSETYSFECEEEEARDLDEQLRLRAQAPPCRIFLWTLHHSSRNAESQGLLA</sequence>
<dbReference type="Proteomes" id="UP000310108">
    <property type="component" value="Unassembled WGS sequence"/>
</dbReference>
<feature type="region of interest" description="Disordered" evidence="1">
    <location>
        <begin position="222"/>
        <end position="267"/>
    </location>
</feature>
<dbReference type="OrthoDB" id="4849418at2759"/>
<proteinExistence type="predicted"/>
<evidence type="ECO:0000313" key="2">
    <source>
        <dbReference type="EMBL" id="TKW49865.1"/>
    </source>
</evidence>
<protein>
    <submittedName>
        <fullName evidence="2">Uncharacterized protein</fullName>
    </submittedName>
</protein>
<feature type="region of interest" description="Disordered" evidence="1">
    <location>
        <begin position="292"/>
        <end position="340"/>
    </location>
</feature>
<evidence type="ECO:0000256" key="1">
    <source>
        <dbReference type="SAM" id="MobiDB-lite"/>
    </source>
</evidence>